<dbReference type="EnsemblMetazoa" id="XM_038218817.1">
    <property type="protein sequence ID" value="XP_038074745.1"/>
    <property type="gene ID" value="LOC119742667"/>
</dbReference>
<dbReference type="GeneID" id="119742667"/>
<proteinExistence type="predicted"/>
<dbReference type="SMART" id="SM00353">
    <property type="entry name" value="HLH"/>
    <property type="match status" value="1"/>
</dbReference>
<sequence length="136" mass="15632">MSSILNQRKQQSRTKVDMPSTAREAGLVNTRREMATEREYRRRQRLNRAFSALATCIPPRFLGKGTKFEVLCGAISYIDELVDFIVQHHVTSTLIQEWTPAGQEGASQGEVREDGNQRFVKSRHCNVQQRRVRELA</sequence>
<keyword evidence="4" id="KW-1185">Reference proteome</keyword>
<dbReference type="Proteomes" id="UP000887568">
    <property type="component" value="Unplaced"/>
</dbReference>
<dbReference type="RefSeq" id="XP_038074745.1">
    <property type="nucleotide sequence ID" value="XM_038218817.1"/>
</dbReference>
<name>A0A914BFV1_PATMI</name>
<organism evidence="3 4">
    <name type="scientific">Patiria miniata</name>
    <name type="common">Bat star</name>
    <name type="synonym">Asterina miniata</name>
    <dbReference type="NCBI Taxonomy" id="46514"/>
    <lineage>
        <taxon>Eukaryota</taxon>
        <taxon>Metazoa</taxon>
        <taxon>Echinodermata</taxon>
        <taxon>Eleutherozoa</taxon>
        <taxon>Asterozoa</taxon>
        <taxon>Asteroidea</taxon>
        <taxon>Valvatacea</taxon>
        <taxon>Valvatida</taxon>
        <taxon>Asterinidae</taxon>
        <taxon>Patiria</taxon>
    </lineage>
</organism>
<dbReference type="PROSITE" id="PS50888">
    <property type="entry name" value="BHLH"/>
    <property type="match status" value="1"/>
</dbReference>
<dbReference type="Gene3D" id="4.10.280.10">
    <property type="entry name" value="Helix-loop-helix DNA-binding domain"/>
    <property type="match status" value="1"/>
</dbReference>
<evidence type="ECO:0000313" key="4">
    <source>
        <dbReference type="Proteomes" id="UP000887568"/>
    </source>
</evidence>
<dbReference type="SUPFAM" id="SSF47459">
    <property type="entry name" value="HLH, helix-loop-helix DNA-binding domain"/>
    <property type="match status" value="1"/>
</dbReference>
<dbReference type="GO" id="GO:0046983">
    <property type="term" value="F:protein dimerization activity"/>
    <property type="evidence" value="ECO:0007669"/>
    <property type="project" value="InterPro"/>
</dbReference>
<dbReference type="Pfam" id="PF00010">
    <property type="entry name" value="HLH"/>
    <property type="match status" value="1"/>
</dbReference>
<evidence type="ECO:0000313" key="3">
    <source>
        <dbReference type="EnsemblMetazoa" id="XP_038074745.1"/>
    </source>
</evidence>
<feature type="domain" description="BHLH" evidence="2">
    <location>
        <begin position="30"/>
        <end position="81"/>
    </location>
</feature>
<reference evidence="3" key="1">
    <citation type="submission" date="2022-11" db="UniProtKB">
        <authorList>
            <consortium name="EnsemblMetazoa"/>
        </authorList>
    </citation>
    <scope>IDENTIFICATION</scope>
</reference>
<protein>
    <recommendedName>
        <fullName evidence="2">BHLH domain-containing protein</fullName>
    </recommendedName>
</protein>
<feature type="region of interest" description="Disordered" evidence="1">
    <location>
        <begin position="1"/>
        <end position="21"/>
    </location>
</feature>
<dbReference type="InterPro" id="IPR011598">
    <property type="entry name" value="bHLH_dom"/>
</dbReference>
<dbReference type="InterPro" id="IPR036638">
    <property type="entry name" value="HLH_DNA-bd_sf"/>
</dbReference>
<accession>A0A914BFV1</accession>
<evidence type="ECO:0000259" key="2">
    <source>
        <dbReference type="PROSITE" id="PS50888"/>
    </source>
</evidence>
<evidence type="ECO:0000256" key="1">
    <source>
        <dbReference type="SAM" id="MobiDB-lite"/>
    </source>
</evidence>
<dbReference type="AlphaFoldDB" id="A0A914BFV1"/>